<dbReference type="Proteomes" id="UP000799444">
    <property type="component" value="Unassembled WGS sequence"/>
</dbReference>
<dbReference type="InterPro" id="IPR000873">
    <property type="entry name" value="AMP-dep_synth/lig_dom"/>
</dbReference>
<feature type="domain" description="AMP-dependent synthetase/ligase" evidence="3">
    <location>
        <begin position="24"/>
        <end position="343"/>
    </location>
</feature>
<dbReference type="Pfam" id="PF00501">
    <property type="entry name" value="AMP-binding"/>
    <property type="match status" value="1"/>
</dbReference>
<dbReference type="InterPro" id="IPR042099">
    <property type="entry name" value="ANL_N_sf"/>
</dbReference>
<dbReference type="SUPFAM" id="SSF56801">
    <property type="entry name" value="Acetyl-CoA synthetase-like"/>
    <property type="match status" value="1"/>
</dbReference>
<evidence type="ECO:0000259" key="3">
    <source>
        <dbReference type="Pfam" id="PF00501"/>
    </source>
</evidence>
<dbReference type="Pfam" id="PF23562">
    <property type="entry name" value="AMP-binding_C_3"/>
    <property type="match status" value="1"/>
</dbReference>
<reference evidence="4" key="1">
    <citation type="journal article" date="2020" name="Stud. Mycol.">
        <title>101 Dothideomycetes genomes: a test case for predicting lifestyles and emergence of pathogens.</title>
        <authorList>
            <person name="Haridas S."/>
            <person name="Albert R."/>
            <person name="Binder M."/>
            <person name="Bloem J."/>
            <person name="Labutti K."/>
            <person name="Salamov A."/>
            <person name="Andreopoulos B."/>
            <person name="Baker S."/>
            <person name="Barry K."/>
            <person name="Bills G."/>
            <person name="Bluhm B."/>
            <person name="Cannon C."/>
            <person name="Castanera R."/>
            <person name="Culley D."/>
            <person name="Daum C."/>
            <person name="Ezra D."/>
            <person name="Gonzalez J."/>
            <person name="Henrissat B."/>
            <person name="Kuo A."/>
            <person name="Liang C."/>
            <person name="Lipzen A."/>
            <person name="Lutzoni F."/>
            <person name="Magnuson J."/>
            <person name="Mondo S."/>
            <person name="Nolan M."/>
            <person name="Ohm R."/>
            <person name="Pangilinan J."/>
            <person name="Park H.-J."/>
            <person name="Ramirez L."/>
            <person name="Alfaro M."/>
            <person name="Sun H."/>
            <person name="Tritt A."/>
            <person name="Yoshinaga Y."/>
            <person name="Zwiers L.-H."/>
            <person name="Turgeon B."/>
            <person name="Goodwin S."/>
            <person name="Spatafora J."/>
            <person name="Crous P."/>
            <person name="Grigoriev I."/>
        </authorList>
    </citation>
    <scope>NUCLEOTIDE SEQUENCE</scope>
    <source>
        <strain evidence="4">CBS 125425</strain>
    </source>
</reference>
<dbReference type="EMBL" id="ML996287">
    <property type="protein sequence ID" value="KAF2728286.1"/>
    <property type="molecule type" value="Genomic_DNA"/>
</dbReference>
<dbReference type="AlphaFoldDB" id="A0A9P4QNW2"/>
<name>A0A9P4QNW2_9PLEO</name>
<accession>A0A9P4QNW2</accession>
<dbReference type="Gene3D" id="3.30.300.30">
    <property type="match status" value="1"/>
</dbReference>
<dbReference type="Gene3D" id="3.40.50.12780">
    <property type="entry name" value="N-terminal domain of ligase-like"/>
    <property type="match status" value="1"/>
</dbReference>
<evidence type="ECO:0000313" key="5">
    <source>
        <dbReference type="Proteomes" id="UP000799444"/>
    </source>
</evidence>
<sequence length="548" mass="60786">MASGLTVWPVPDKTLLPHHVDKIAEEHPDAVYASIPKSPTTFTDGFRDVTYRHLRNAVDGLAMWIQQTLGRSDGVTFPTLTYFGPNDLRHAILLLAAVKTGYKMLFPSPRYSKDALVKLIRTLDGSIMLAPSSNSPITDAVVSAAEMSAYTIPELESLLDTPHAPYPYLKTFEGARSEPLVALHTSGTTGFPKPIVWTHDWADSFVIERALEPPPEYESMDGYLLGTRLLTLMPPFHASGIFGSILFSLSRGSVLVYPHSGGPPSAAIAAEALRHTTADTLAMPAVFVEEMAGNPNLLDEISSRIQVVMYAGGDLSVAAGDVVASTMRLFTACGSTEMGLWPILRPADNWYADRWHYMHLHPAMNMTMDLSSETGQIHEAVIEKNTNSRYIQPIFRLFPQLQRYHSGDLFTRHPTNPNLWKFYGRADDMQSFLSGEKFHPVDVEHLICEHTDVVEALLVGTMRPKAALLLRLREEVDGNIEPVWPTIEKANEMCPSYAVIARPLVHIVDAAQPFPRTAKGTVQRKAAAELYKKELDELYHRAGGMTRK</sequence>
<comment type="caution">
    <text evidence="4">The sequence shown here is derived from an EMBL/GenBank/DDBJ whole genome shotgun (WGS) entry which is preliminary data.</text>
</comment>
<keyword evidence="2" id="KW-0597">Phosphoprotein</keyword>
<evidence type="ECO:0000313" key="4">
    <source>
        <dbReference type="EMBL" id="KAF2728286.1"/>
    </source>
</evidence>
<dbReference type="InterPro" id="IPR051414">
    <property type="entry name" value="Adenylate-forming_Reductase"/>
</dbReference>
<evidence type="ECO:0000256" key="1">
    <source>
        <dbReference type="ARBA" id="ARBA00022450"/>
    </source>
</evidence>
<keyword evidence="5" id="KW-1185">Reference proteome</keyword>
<evidence type="ECO:0000256" key="2">
    <source>
        <dbReference type="ARBA" id="ARBA00022553"/>
    </source>
</evidence>
<dbReference type="OrthoDB" id="429813at2759"/>
<proteinExistence type="predicted"/>
<gene>
    <name evidence="4" type="ORF">EJ04DRAFT_504330</name>
</gene>
<protein>
    <submittedName>
        <fullName evidence="4">Acetyl-CoA synthetase-like protein</fullName>
    </submittedName>
</protein>
<dbReference type="InterPro" id="IPR045851">
    <property type="entry name" value="AMP-bd_C_sf"/>
</dbReference>
<dbReference type="PANTHER" id="PTHR43439">
    <property type="entry name" value="PHENYLACETATE-COENZYME A LIGASE"/>
    <property type="match status" value="1"/>
</dbReference>
<dbReference type="PANTHER" id="PTHR43439:SF2">
    <property type="entry name" value="ENZYME, PUTATIVE (JCVI)-RELATED"/>
    <property type="match status" value="1"/>
</dbReference>
<keyword evidence="1" id="KW-0596">Phosphopantetheine</keyword>
<organism evidence="4 5">
    <name type="scientific">Polyplosphaeria fusca</name>
    <dbReference type="NCBI Taxonomy" id="682080"/>
    <lineage>
        <taxon>Eukaryota</taxon>
        <taxon>Fungi</taxon>
        <taxon>Dikarya</taxon>
        <taxon>Ascomycota</taxon>
        <taxon>Pezizomycotina</taxon>
        <taxon>Dothideomycetes</taxon>
        <taxon>Pleosporomycetidae</taxon>
        <taxon>Pleosporales</taxon>
        <taxon>Tetraplosphaeriaceae</taxon>
        <taxon>Polyplosphaeria</taxon>
    </lineage>
</organism>